<dbReference type="InParanoid" id="A0A1Y2FTZ7"/>
<sequence>MLPERGRGDAASFDALSGMSYGCLVSLGLGRGARPRAPILALSAMASCSRSCQVTDWPKNHSEVCQFLQQQAERTELLSTSNPSLCVLREQELGVYMHDITNENVYPCRPFGSRSLQARAAQPHSRPLARPLVRSFPCHHARAIHSQIGDGHPFPIPPVRSKGPAYGGERQV</sequence>
<feature type="region of interest" description="Disordered" evidence="1">
    <location>
        <begin position="147"/>
        <end position="172"/>
    </location>
</feature>
<protein>
    <submittedName>
        <fullName evidence="2">Uncharacterized protein</fullName>
    </submittedName>
</protein>
<organism evidence="2 3">
    <name type="scientific">Leucosporidium creatinivorum</name>
    <dbReference type="NCBI Taxonomy" id="106004"/>
    <lineage>
        <taxon>Eukaryota</taxon>
        <taxon>Fungi</taxon>
        <taxon>Dikarya</taxon>
        <taxon>Basidiomycota</taxon>
        <taxon>Pucciniomycotina</taxon>
        <taxon>Microbotryomycetes</taxon>
        <taxon>Leucosporidiales</taxon>
        <taxon>Leucosporidium</taxon>
    </lineage>
</organism>
<keyword evidence="3" id="KW-1185">Reference proteome</keyword>
<comment type="caution">
    <text evidence="2">The sequence shown here is derived from an EMBL/GenBank/DDBJ whole genome shotgun (WGS) entry which is preliminary data.</text>
</comment>
<evidence type="ECO:0000256" key="1">
    <source>
        <dbReference type="SAM" id="MobiDB-lite"/>
    </source>
</evidence>
<dbReference type="Proteomes" id="UP000193467">
    <property type="component" value="Unassembled WGS sequence"/>
</dbReference>
<proteinExistence type="predicted"/>
<evidence type="ECO:0000313" key="3">
    <source>
        <dbReference type="Proteomes" id="UP000193467"/>
    </source>
</evidence>
<name>A0A1Y2FTZ7_9BASI</name>
<evidence type="ECO:0000313" key="2">
    <source>
        <dbReference type="EMBL" id="ORY87483.1"/>
    </source>
</evidence>
<dbReference type="EMBL" id="MCGR01000013">
    <property type="protein sequence ID" value="ORY87483.1"/>
    <property type="molecule type" value="Genomic_DNA"/>
</dbReference>
<dbReference type="AlphaFoldDB" id="A0A1Y2FTZ7"/>
<gene>
    <name evidence="2" type="ORF">BCR35DRAFT_39586</name>
</gene>
<accession>A0A1Y2FTZ7</accession>
<reference evidence="2 3" key="1">
    <citation type="submission" date="2016-07" db="EMBL/GenBank/DDBJ databases">
        <title>Pervasive Adenine N6-methylation of Active Genes in Fungi.</title>
        <authorList>
            <consortium name="DOE Joint Genome Institute"/>
            <person name="Mondo S.J."/>
            <person name="Dannebaum R.O."/>
            <person name="Kuo R.C."/>
            <person name="Labutti K."/>
            <person name="Haridas S."/>
            <person name="Kuo A."/>
            <person name="Salamov A."/>
            <person name="Ahrendt S.R."/>
            <person name="Lipzen A."/>
            <person name="Sullivan W."/>
            <person name="Andreopoulos W.B."/>
            <person name="Clum A."/>
            <person name="Lindquist E."/>
            <person name="Daum C."/>
            <person name="Ramamoorthy G.K."/>
            <person name="Gryganskyi A."/>
            <person name="Culley D."/>
            <person name="Magnuson J.K."/>
            <person name="James T.Y."/>
            <person name="O'Malley M.A."/>
            <person name="Stajich J.E."/>
            <person name="Spatafora J.W."/>
            <person name="Visel A."/>
            <person name="Grigoriev I.V."/>
        </authorList>
    </citation>
    <scope>NUCLEOTIDE SEQUENCE [LARGE SCALE GENOMIC DNA]</scope>
    <source>
        <strain evidence="2 3">62-1032</strain>
    </source>
</reference>